<dbReference type="PANTHER" id="PTHR43806:SF11">
    <property type="entry name" value="CEREVISIN-RELATED"/>
    <property type="match status" value="1"/>
</dbReference>
<accession>A0ABP8YLN0</accession>
<dbReference type="PRINTS" id="PR00723">
    <property type="entry name" value="SUBTILISIN"/>
</dbReference>
<feature type="compositionally biased region" description="Low complexity" evidence="7">
    <location>
        <begin position="126"/>
        <end position="141"/>
    </location>
</feature>
<evidence type="ECO:0000256" key="4">
    <source>
        <dbReference type="ARBA" id="ARBA00022825"/>
    </source>
</evidence>
<evidence type="ECO:0000313" key="10">
    <source>
        <dbReference type="EMBL" id="GAA4733814.1"/>
    </source>
</evidence>
<dbReference type="Proteomes" id="UP001500556">
    <property type="component" value="Unassembled WGS sequence"/>
</dbReference>
<dbReference type="InterPro" id="IPR050131">
    <property type="entry name" value="Peptidase_S8_subtilisin-like"/>
</dbReference>
<gene>
    <name evidence="10" type="ORF">GCM10025782_36690</name>
</gene>
<feature type="active site" description="Charge relay system" evidence="5">
    <location>
        <position position="240"/>
    </location>
</feature>
<protein>
    <submittedName>
        <fullName evidence="10">S8 family serine peptidase</fullName>
    </submittedName>
</protein>
<keyword evidence="2 5" id="KW-0645">Protease</keyword>
<evidence type="ECO:0000256" key="5">
    <source>
        <dbReference type="PROSITE-ProRule" id="PRU01240"/>
    </source>
</evidence>
<dbReference type="PROSITE" id="PS00137">
    <property type="entry name" value="SUBTILASE_HIS"/>
    <property type="match status" value="1"/>
</dbReference>
<feature type="region of interest" description="Disordered" evidence="7">
    <location>
        <begin position="122"/>
        <end position="141"/>
    </location>
</feature>
<feature type="chain" id="PRO_5046300239" evidence="8">
    <location>
        <begin position="28"/>
        <end position="590"/>
    </location>
</feature>
<reference evidence="11" key="1">
    <citation type="journal article" date="2019" name="Int. J. Syst. Evol. Microbiol.">
        <title>The Global Catalogue of Microorganisms (GCM) 10K type strain sequencing project: providing services to taxonomists for standard genome sequencing and annotation.</title>
        <authorList>
            <consortium name="The Broad Institute Genomics Platform"/>
            <consortium name="The Broad Institute Genome Sequencing Center for Infectious Disease"/>
            <person name="Wu L."/>
            <person name="Ma J."/>
        </authorList>
    </citation>
    <scope>NUCLEOTIDE SEQUENCE [LARGE SCALE GENOMIC DNA]</scope>
    <source>
        <strain evidence="11">JCM 18961</strain>
    </source>
</reference>
<keyword evidence="3 5" id="KW-0378">Hydrolase</keyword>
<sequence length="590" mass="60397">MRRSRMVAITGAVALATGALAGTTATAATHTTSTTTASPAAAARYVVLADRAADADSLAGALRSAGGLVTSVNRAIGMVTVESTSATFLSRARALSGVKVAGRDGVVGRSPGAARVQDSVLRERQSAGASAGAGTAMARSTSTTTATVAATATKGPSDPLDSLLWGMDMINAPAAHLKQLGDKRVRVGVMDTGVDGTHPDLAANFDRTLSRNFTTDIPDIDGPCEVASCVDPANVDDDGHGTHVAGTIAAAMNGMGVSGVAPNVDIVNVRAGQDSGFFFLGPTANALTYSGDVGIDVVNMSFYVDPWLYNCRGGAPEDTPEQAAQQDLIIETLTRALGYAHDKGVTLVAALGNEHDNISQPRPDISSPDYPIGTEHPRTIDNAKCLDLPLEDPNVIGVSALGPSQRKSDFSNYANDLGSGELEVSAPGGWFRDGLGTDTYRTVGNEILSTAPLNVMVAEGLVDANGDITAAGQAAGVMKACTTHPAKGATPCGYYQYLQGTSMASPHAAGVAALAVSAHGKVTKRGFGMAPDRVRAILLRTATDHACPNPPLQSYVDVGRSAEFDALCVGDAAANSFYGDGIVNAARVVR</sequence>
<dbReference type="EMBL" id="BAABLO010000013">
    <property type="protein sequence ID" value="GAA4733814.1"/>
    <property type="molecule type" value="Genomic_DNA"/>
</dbReference>
<dbReference type="SUPFAM" id="SSF52743">
    <property type="entry name" value="Subtilisin-like"/>
    <property type="match status" value="1"/>
</dbReference>
<evidence type="ECO:0000256" key="3">
    <source>
        <dbReference type="ARBA" id="ARBA00022801"/>
    </source>
</evidence>
<evidence type="ECO:0000256" key="7">
    <source>
        <dbReference type="SAM" id="MobiDB-lite"/>
    </source>
</evidence>
<feature type="active site" description="Charge relay system" evidence="5">
    <location>
        <position position="502"/>
    </location>
</feature>
<evidence type="ECO:0000256" key="6">
    <source>
        <dbReference type="RuleBase" id="RU003355"/>
    </source>
</evidence>
<name>A0ABP8YLN0_9MICO</name>
<dbReference type="PROSITE" id="PS00136">
    <property type="entry name" value="SUBTILASE_ASP"/>
    <property type="match status" value="1"/>
</dbReference>
<evidence type="ECO:0000256" key="2">
    <source>
        <dbReference type="ARBA" id="ARBA00022670"/>
    </source>
</evidence>
<dbReference type="InterPro" id="IPR015500">
    <property type="entry name" value="Peptidase_S8_subtilisin-rel"/>
</dbReference>
<feature type="signal peptide" evidence="8">
    <location>
        <begin position="1"/>
        <end position="27"/>
    </location>
</feature>
<dbReference type="RefSeq" id="WP_345505315.1">
    <property type="nucleotide sequence ID" value="NZ_BAABLO010000013.1"/>
</dbReference>
<proteinExistence type="inferred from homology"/>
<dbReference type="Gene3D" id="3.40.50.200">
    <property type="entry name" value="Peptidase S8/S53 domain"/>
    <property type="match status" value="1"/>
</dbReference>
<comment type="similarity">
    <text evidence="1 5 6">Belongs to the peptidase S8 family.</text>
</comment>
<dbReference type="InterPro" id="IPR000209">
    <property type="entry name" value="Peptidase_S8/S53_dom"/>
</dbReference>
<dbReference type="PANTHER" id="PTHR43806">
    <property type="entry name" value="PEPTIDASE S8"/>
    <property type="match status" value="1"/>
</dbReference>
<dbReference type="PROSITE" id="PS51892">
    <property type="entry name" value="SUBTILASE"/>
    <property type="match status" value="1"/>
</dbReference>
<dbReference type="Pfam" id="PF00082">
    <property type="entry name" value="Peptidase_S8"/>
    <property type="match status" value="1"/>
</dbReference>
<dbReference type="InterPro" id="IPR022398">
    <property type="entry name" value="Peptidase_S8_His-AS"/>
</dbReference>
<keyword evidence="4 5" id="KW-0720">Serine protease</keyword>
<dbReference type="InterPro" id="IPR023827">
    <property type="entry name" value="Peptidase_S8_Asp-AS"/>
</dbReference>
<keyword evidence="8" id="KW-0732">Signal</keyword>
<comment type="caution">
    <text evidence="10">The sequence shown here is derived from an EMBL/GenBank/DDBJ whole genome shotgun (WGS) entry which is preliminary data.</text>
</comment>
<feature type="active site" description="Charge relay system" evidence="5">
    <location>
        <position position="191"/>
    </location>
</feature>
<evidence type="ECO:0000256" key="1">
    <source>
        <dbReference type="ARBA" id="ARBA00011073"/>
    </source>
</evidence>
<evidence type="ECO:0000259" key="9">
    <source>
        <dbReference type="Pfam" id="PF00082"/>
    </source>
</evidence>
<evidence type="ECO:0000256" key="8">
    <source>
        <dbReference type="SAM" id="SignalP"/>
    </source>
</evidence>
<organism evidence="10 11">
    <name type="scientific">Pedococcus ginsenosidimutans</name>
    <dbReference type="NCBI Taxonomy" id="490570"/>
    <lineage>
        <taxon>Bacteria</taxon>
        <taxon>Bacillati</taxon>
        <taxon>Actinomycetota</taxon>
        <taxon>Actinomycetes</taxon>
        <taxon>Micrococcales</taxon>
        <taxon>Intrasporangiaceae</taxon>
        <taxon>Pedococcus</taxon>
    </lineage>
</organism>
<dbReference type="PROSITE" id="PS00138">
    <property type="entry name" value="SUBTILASE_SER"/>
    <property type="match status" value="1"/>
</dbReference>
<evidence type="ECO:0000313" key="11">
    <source>
        <dbReference type="Proteomes" id="UP001500556"/>
    </source>
</evidence>
<dbReference type="InterPro" id="IPR036852">
    <property type="entry name" value="Peptidase_S8/S53_dom_sf"/>
</dbReference>
<dbReference type="InterPro" id="IPR023828">
    <property type="entry name" value="Peptidase_S8_Ser-AS"/>
</dbReference>
<keyword evidence="11" id="KW-1185">Reference proteome</keyword>
<feature type="domain" description="Peptidase S8/S53" evidence="9">
    <location>
        <begin position="183"/>
        <end position="545"/>
    </location>
</feature>